<feature type="compositionally biased region" description="Basic residues" evidence="1">
    <location>
        <begin position="85"/>
        <end position="99"/>
    </location>
</feature>
<feature type="compositionally biased region" description="Low complexity" evidence="1">
    <location>
        <begin position="157"/>
        <end position="166"/>
    </location>
</feature>
<dbReference type="AlphaFoldDB" id="A0A1V6RL43"/>
<feature type="compositionally biased region" description="Basic and acidic residues" evidence="1">
    <location>
        <begin position="44"/>
        <end position="54"/>
    </location>
</feature>
<comment type="caution">
    <text evidence="2">The sequence shown here is derived from an EMBL/GenBank/DDBJ whole genome shotgun (WGS) entry which is preliminary data.</text>
</comment>
<organism evidence="2 3">
    <name type="scientific">Penicillium solitum</name>
    <dbReference type="NCBI Taxonomy" id="60172"/>
    <lineage>
        <taxon>Eukaryota</taxon>
        <taxon>Fungi</taxon>
        <taxon>Dikarya</taxon>
        <taxon>Ascomycota</taxon>
        <taxon>Pezizomycotina</taxon>
        <taxon>Eurotiomycetes</taxon>
        <taxon>Eurotiomycetidae</taxon>
        <taxon>Eurotiales</taxon>
        <taxon>Aspergillaceae</taxon>
        <taxon>Penicillium</taxon>
    </lineage>
</organism>
<accession>A0A1V6RL43</accession>
<protein>
    <submittedName>
        <fullName evidence="2">Uncharacterized protein</fullName>
    </submittedName>
</protein>
<evidence type="ECO:0000313" key="3">
    <source>
        <dbReference type="Proteomes" id="UP000191612"/>
    </source>
</evidence>
<gene>
    <name evidence="2" type="ORF">PENSOL_c003G03992</name>
</gene>
<feature type="region of interest" description="Disordered" evidence="1">
    <location>
        <begin position="33"/>
        <end position="166"/>
    </location>
</feature>
<evidence type="ECO:0000313" key="2">
    <source>
        <dbReference type="EMBL" id="OQE02093.1"/>
    </source>
</evidence>
<dbReference type="Proteomes" id="UP000191612">
    <property type="component" value="Unassembled WGS sequence"/>
</dbReference>
<evidence type="ECO:0000256" key="1">
    <source>
        <dbReference type="SAM" id="MobiDB-lite"/>
    </source>
</evidence>
<proteinExistence type="predicted"/>
<dbReference type="EMBL" id="MDYO01000003">
    <property type="protein sequence ID" value="OQE02093.1"/>
    <property type="molecule type" value="Genomic_DNA"/>
</dbReference>
<reference evidence="3" key="1">
    <citation type="journal article" date="2017" name="Nat. Microbiol.">
        <title>Global analysis of biosynthetic gene clusters reveals vast potential of secondary metabolite production in Penicillium species.</title>
        <authorList>
            <person name="Nielsen J.C."/>
            <person name="Grijseels S."/>
            <person name="Prigent S."/>
            <person name="Ji B."/>
            <person name="Dainat J."/>
            <person name="Nielsen K.F."/>
            <person name="Frisvad J.C."/>
            <person name="Workman M."/>
            <person name="Nielsen J."/>
        </authorList>
    </citation>
    <scope>NUCLEOTIDE SEQUENCE [LARGE SCALE GENOMIC DNA]</scope>
    <source>
        <strain evidence="3">IBT 29525</strain>
    </source>
</reference>
<keyword evidence="3" id="KW-1185">Reference proteome</keyword>
<name>A0A1V6RL43_9EURO</name>
<feature type="compositionally biased region" description="Basic residues" evidence="1">
    <location>
        <begin position="122"/>
        <end position="134"/>
    </location>
</feature>
<sequence length="207" mass="23532">MSFLLFSLNIPSHDKDYHYAPFLSQWKALLRRGKPPRRNRNPSFRRDIQDHGIDVPDSALLPKRGRLTPKGNDSPPLWKALLHGGKPRKKRKRNRGFRRYLRDRGVDVPPVVQGGRDPALPHKPKHNQRKPGKKQSKENELQLALLPPPATRSRTESPIVVSSSSPLPSPSHSLLLMLAAKVSWKPEAEADSKNFGNLWTLWVYSTS</sequence>